<dbReference type="PANTHER" id="PTHR43420:SF44">
    <property type="entry name" value="ACETYLTRANSFERASE YPEA"/>
    <property type="match status" value="1"/>
</dbReference>
<dbReference type="EC" id="2.3.1.266" evidence="5"/>
<name>A0A9X4XHM5_9FIRM</name>
<evidence type="ECO:0000256" key="1">
    <source>
        <dbReference type="ARBA" id="ARBA00005395"/>
    </source>
</evidence>
<comment type="subcellular location">
    <subcellularLocation>
        <location evidence="5">Cytoplasm</location>
    </subcellularLocation>
</comment>
<dbReference type="EMBL" id="WMQE01000027">
    <property type="protein sequence ID" value="MTK21970.1"/>
    <property type="molecule type" value="Genomic_DNA"/>
</dbReference>
<comment type="catalytic activity">
    <reaction evidence="5">
        <text>N-terminal L-alanyl-[ribosomal protein bS18] + acetyl-CoA = N-terminal N(alpha)-acetyl-L-alanyl-[ribosomal protein bS18] + CoA + H(+)</text>
        <dbReference type="Rhea" id="RHEA:43756"/>
        <dbReference type="Rhea" id="RHEA-COMP:10676"/>
        <dbReference type="Rhea" id="RHEA-COMP:10677"/>
        <dbReference type="ChEBI" id="CHEBI:15378"/>
        <dbReference type="ChEBI" id="CHEBI:57287"/>
        <dbReference type="ChEBI" id="CHEBI:57288"/>
        <dbReference type="ChEBI" id="CHEBI:64718"/>
        <dbReference type="ChEBI" id="CHEBI:83683"/>
        <dbReference type="EC" id="2.3.1.266"/>
    </reaction>
</comment>
<sequence length="143" mass="16466">MMIRKMKESDISVLNQIHEELFHQSFNFVDYAAEKMFHYGIVLEDKGEILGYLVGQLVFEMGDLFYIAVNPTKRGNGYGLKLMDKFISDAKCLLAETISLEVRVSNQPAISLYEKCGFLRASVRKNYYSDGEDALLMVYYFNT</sequence>
<keyword evidence="4" id="KW-0012">Acyltransferase</keyword>
<dbReference type="PROSITE" id="PS51186">
    <property type="entry name" value="GNAT"/>
    <property type="match status" value="1"/>
</dbReference>
<evidence type="ECO:0000256" key="5">
    <source>
        <dbReference type="RuleBase" id="RU363094"/>
    </source>
</evidence>
<dbReference type="NCBIfam" id="TIGR01575">
    <property type="entry name" value="rimI"/>
    <property type="match status" value="1"/>
</dbReference>
<dbReference type="RefSeq" id="WP_006783507.1">
    <property type="nucleotide sequence ID" value="NZ_CABJBH010000019.1"/>
</dbReference>
<dbReference type="SUPFAM" id="SSF55729">
    <property type="entry name" value="Acyl-CoA N-acyltransferases (Nat)"/>
    <property type="match status" value="1"/>
</dbReference>
<dbReference type="Proteomes" id="UP000487649">
    <property type="component" value="Unassembled WGS sequence"/>
</dbReference>
<dbReference type="GO" id="GO:0005737">
    <property type="term" value="C:cytoplasm"/>
    <property type="evidence" value="ECO:0007669"/>
    <property type="project" value="UniProtKB-SubCell"/>
</dbReference>
<protein>
    <recommendedName>
        <fullName evidence="5">[Ribosomal protein bS18]-alanine N-acetyltransferase</fullName>
        <ecNumber evidence="5">2.3.1.266</ecNumber>
    </recommendedName>
</protein>
<dbReference type="InterPro" id="IPR006464">
    <property type="entry name" value="AcTrfase_RimI/Ard1"/>
</dbReference>
<dbReference type="Gene3D" id="3.40.630.30">
    <property type="match status" value="1"/>
</dbReference>
<evidence type="ECO:0000259" key="6">
    <source>
        <dbReference type="PROSITE" id="PS51186"/>
    </source>
</evidence>
<keyword evidence="3" id="KW-0808">Transferase</keyword>
<comment type="function">
    <text evidence="5">Acetylates the N-terminal alanine of ribosomal protein bS18.</text>
</comment>
<dbReference type="GO" id="GO:0008999">
    <property type="term" value="F:protein-N-terminal-alanine acetyltransferase activity"/>
    <property type="evidence" value="ECO:0007669"/>
    <property type="project" value="UniProtKB-EC"/>
</dbReference>
<organism evidence="7 8">
    <name type="scientific">Turicibacter sanguinis</name>
    <dbReference type="NCBI Taxonomy" id="154288"/>
    <lineage>
        <taxon>Bacteria</taxon>
        <taxon>Bacillati</taxon>
        <taxon>Bacillota</taxon>
        <taxon>Erysipelotrichia</taxon>
        <taxon>Erysipelotrichales</taxon>
        <taxon>Turicibacteraceae</taxon>
        <taxon>Turicibacter</taxon>
    </lineage>
</organism>
<gene>
    <name evidence="7" type="primary">rimI</name>
    <name evidence="7" type="ORF">GMA92_11150</name>
</gene>
<keyword evidence="2 5" id="KW-0963">Cytoplasm</keyword>
<evidence type="ECO:0000256" key="3">
    <source>
        <dbReference type="ARBA" id="ARBA00022679"/>
    </source>
</evidence>
<evidence type="ECO:0000313" key="7">
    <source>
        <dbReference type="EMBL" id="MTK21970.1"/>
    </source>
</evidence>
<dbReference type="InterPro" id="IPR016181">
    <property type="entry name" value="Acyl_CoA_acyltransferase"/>
</dbReference>
<dbReference type="InterPro" id="IPR000182">
    <property type="entry name" value="GNAT_dom"/>
</dbReference>
<dbReference type="GeneID" id="60058551"/>
<dbReference type="PANTHER" id="PTHR43420">
    <property type="entry name" value="ACETYLTRANSFERASE"/>
    <property type="match status" value="1"/>
</dbReference>
<dbReference type="CDD" id="cd04301">
    <property type="entry name" value="NAT_SF"/>
    <property type="match status" value="1"/>
</dbReference>
<comment type="similarity">
    <text evidence="1 5">Belongs to the acetyltransferase family. RimI subfamily.</text>
</comment>
<dbReference type="AlphaFoldDB" id="A0A9X4XHM5"/>
<evidence type="ECO:0000313" key="8">
    <source>
        <dbReference type="Proteomes" id="UP000487649"/>
    </source>
</evidence>
<proteinExistence type="inferred from homology"/>
<feature type="domain" description="N-acetyltransferase" evidence="6">
    <location>
        <begin position="1"/>
        <end position="142"/>
    </location>
</feature>
<evidence type="ECO:0000256" key="4">
    <source>
        <dbReference type="ARBA" id="ARBA00023315"/>
    </source>
</evidence>
<dbReference type="Pfam" id="PF00583">
    <property type="entry name" value="Acetyltransf_1"/>
    <property type="match status" value="1"/>
</dbReference>
<comment type="caution">
    <text evidence="7">The sequence shown here is derived from an EMBL/GenBank/DDBJ whole genome shotgun (WGS) entry which is preliminary data.</text>
</comment>
<reference evidence="7 8" key="1">
    <citation type="journal article" date="2019" name="Nat. Med.">
        <title>A library of human gut bacterial isolates paired with longitudinal multiomics data enables mechanistic microbiome research.</title>
        <authorList>
            <person name="Poyet M."/>
            <person name="Groussin M."/>
            <person name="Gibbons S.M."/>
            <person name="Avila-Pacheco J."/>
            <person name="Jiang X."/>
            <person name="Kearney S.M."/>
            <person name="Perrotta A.R."/>
            <person name="Berdy B."/>
            <person name="Zhao S."/>
            <person name="Lieberman T.D."/>
            <person name="Swanson P.K."/>
            <person name="Smith M."/>
            <person name="Roesemann S."/>
            <person name="Alexander J.E."/>
            <person name="Rich S.A."/>
            <person name="Livny J."/>
            <person name="Vlamakis H."/>
            <person name="Clish C."/>
            <person name="Bullock K."/>
            <person name="Deik A."/>
            <person name="Scott J."/>
            <person name="Pierce K.A."/>
            <person name="Xavier R.J."/>
            <person name="Alm E.J."/>
        </authorList>
    </citation>
    <scope>NUCLEOTIDE SEQUENCE [LARGE SCALE GENOMIC DNA]</scope>
    <source>
        <strain evidence="7 8">BIOML-A198</strain>
    </source>
</reference>
<dbReference type="InterPro" id="IPR050680">
    <property type="entry name" value="YpeA/RimI_acetyltransf"/>
</dbReference>
<dbReference type="OrthoDB" id="9794566at2"/>
<accession>A0A9X4XHM5</accession>
<evidence type="ECO:0000256" key="2">
    <source>
        <dbReference type="ARBA" id="ARBA00022490"/>
    </source>
</evidence>